<keyword evidence="3" id="KW-1185">Reference proteome</keyword>
<feature type="compositionally biased region" description="Polar residues" evidence="1">
    <location>
        <begin position="94"/>
        <end position="112"/>
    </location>
</feature>
<organism evidence="2 3">
    <name type="scientific">Erysiphe pulchra</name>
    <dbReference type="NCBI Taxonomy" id="225359"/>
    <lineage>
        <taxon>Eukaryota</taxon>
        <taxon>Fungi</taxon>
        <taxon>Dikarya</taxon>
        <taxon>Ascomycota</taxon>
        <taxon>Pezizomycotina</taxon>
        <taxon>Leotiomycetes</taxon>
        <taxon>Erysiphales</taxon>
        <taxon>Erysiphaceae</taxon>
        <taxon>Erysiphe</taxon>
    </lineage>
</organism>
<proteinExistence type="predicted"/>
<comment type="caution">
    <text evidence="2">The sequence shown here is derived from an EMBL/GenBank/DDBJ whole genome shotgun (WGS) entry which is preliminary data.</text>
</comment>
<dbReference type="OrthoDB" id="10340054at2759"/>
<dbReference type="AlphaFoldDB" id="A0A2S4PLP8"/>
<dbReference type="Proteomes" id="UP000237438">
    <property type="component" value="Unassembled WGS sequence"/>
</dbReference>
<feature type="region of interest" description="Disordered" evidence="1">
    <location>
        <begin position="89"/>
        <end position="112"/>
    </location>
</feature>
<dbReference type="EMBL" id="PEDP01002037">
    <property type="protein sequence ID" value="POS82969.1"/>
    <property type="molecule type" value="Genomic_DNA"/>
</dbReference>
<evidence type="ECO:0000256" key="1">
    <source>
        <dbReference type="SAM" id="MobiDB-lite"/>
    </source>
</evidence>
<name>A0A2S4PLP8_9PEZI</name>
<reference evidence="2 3" key="1">
    <citation type="submission" date="2017-10" db="EMBL/GenBank/DDBJ databases">
        <title>Development of genomic resources for the powdery mildew, Erysiphe pulchra.</title>
        <authorList>
            <person name="Wadl P.A."/>
            <person name="Mack B.M."/>
            <person name="Moore G."/>
            <person name="Beltz S.B."/>
        </authorList>
    </citation>
    <scope>NUCLEOTIDE SEQUENCE [LARGE SCALE GENOMIC DNA]</scope>
    <source>
        <strain evidence="2">Cflorida</strain>
    </source>
</reference>
<accession>A0A2S4PLP8</accession>
<evidence type="ECO:0000313" key="2">
    <source>
        <dbReference type="EMBL" id="POS82969.1"/>
    </source>
</evidence>
<evidence type="ECO:0000313" key="3">
    <source>
        <dbReference type="Proteomes" id="UP000237438"/>
    </source>
</evidence>
<protein>
    <submittedName>
        <fullName evidence="2">Uncharacterized protein</fullName>
    </submittedName>
</protein>
<sequence>MDEIMRQLKNITSALGVLKISENKEKGKETVEAVTAPGQSLFVPPLSFFKPLPDNFKFTKASNFSTSFKVPKTDRLDFSSLEKKTILPEKRKSQFATQRSNTGTTTDYQGIQTSKEGAINLYQLSPRSVTP</sequence>
<gene>
    <name evidence="2" type="ORF">EPUL_005048</name>
</gene>